<dbReference type="InterPro" id="IPR026017">
    <property type="entry name" value="Lumazine-bd_dom"/>
</dbReference>
<evidence type="ECO:0000256" key="1">
    <source>
        <dbReference type="ARBA" id="ARBA00002803"/>
    </source>
</evidence>
<dbReference type="EMBL" id="MFJR01000010">
    <property type="protein sequence ID" value="OGG26396.1"/>
    <property type="molecule type" value="Genomic_DNA"/>
</dbReference>
<dbReference type="NCBIfam" id="NF006767">
    <property type="entry name" value="PRK09289.1"/>
    <property type="match status" value="1"/>
</dbReference>
<proteinExistence type="predicted"/>
<comment type="function">
    <text evidence="1">Catalyzes the dismutation of two molecules of 6,7-dimethyl-8-ribityllumazine, resulting in the formation of riboflavin and 5-amino-6-(D-ribitylamino)uracil.</text>
</comment>
<dbReference type="EC" id="2.5.1.9" evidence="3 8"/>
<dbReference type="SUPFAM" id="SSF63380">
    <property type="entry name" value="Riboflavin synthase domain-like"/>
    <property type="match status" value="2"/>
</dbReference>
<evidence type="ECO:0000256" key="4">
    <source>
        <dbReference type="ARBA" id="ARBA00013950"/>
    </source>
</evidence>
<gene>
    <name evidence="11" type="ORF">A2960_03655</name>
</gene>
<organism evidence="11 12">
    <name type="scientific">Candidatus Gottesmanbacteria bacterium RIFCSPLOWO2_01_FULL_39_12b</name>
    <dbReference type="NCBI Taxonomy" id="1798388"/>
    <lineage>
        <taxon>Bacteria</taxon>
        <taxon>Candidatus Gottesmaniibacteriota</taxon>
    </lineage>
</organism>
<dbReference type="InterPro" id="IPR017938">
    <property type="entry name" value="Riboflavin_synthase-like_b-brl"/>
</dbReference>
<evidence type="ECO:0000313" key="11">
    <source>
        <dbReference type="EMBL" id="OGG26396.1"/>
    </source>
</evidence>
<comment type="pathway">
    <text evidence="2">Cofactor biosynthesis; riboflavin biosynthesis; riboflavin from 2-hydroxy-3-oxobutyl phosphate and 5-amino-6-(D-ribitylamino)uracil: step 2/2.</text>
</comment>
<evidence type="ECO:0000256" key="3">
    <source>
        <dbReference type="ARBA" id="ARBA00012827"/>
    </source>
</evidence>
<dbReference type="PANTHER" id="PTHR21098:SF0">
    <property type="entry name" value="RIBOFLAVIN SYNTHASE"/>
    <property type="match status" value="1"/>
</dbReference>
<feature type="domain" description="Lumazine-binding" evidence="10">
    <location>
        <begin position="95"/>
        <end position="191"/>
    </location>
</feature>
<dbReference type="AlphaFoldDB" id="A0A1F6ANY0"/>
<protein>
    <recommendedName>
        <fullName evidence="4 8">Riboflavin synthase</fullName>
        <ecNumber evidence="3 8">2.5.1.9</ecNumber>
    </recommendedName>
</protein>
<keyword evidence="7" id="KW-0677">Repeat</keyword>
<dbReference type="CDD" id="cd00402">
    <property type="entry name" value="Riboflavin_synthase_like"/>
    <property type="match status" value="1"/>
</dbReference>
<dbReference type="InterPro" id="IPR001783">
    <property type="entry name" value="Lumazine-bd"/>
</dbReference>
<feature type="repeat" description="Lumazine-binding" evidence="9">
    <location>
        <begin position="1"/>
        <end position="94"/>
    </location>
</feature>
<name>A0A1F6ANY0_9BACT</name>
<evidence type="ECO:0000259" key="10">
    <source>
        <dbReference type="PROSITE" id="PS51177"/>
    </source>
</evidence>
<comment type="caution">
    <text evidence="11">The sequence shown here is derived from an EMBL/GenBank/DDBJ whole genome shotgun (WGS) entry which is preliminary data.</text>
</comment>
<reference evidence="11 12" key="1">
    <citation type="journal article" date="2016" name="Nat. Commun.">
        <title>Thousands of microbial genomes shed light on interconnected biogeochemical processes in an aquifer system.</title>
        <authorList>
            <person name="Anantharaman K."/>
            <person name="Brown C.T."/>
            <person name="Hug L.A."/>
            <person name="Sharon I."/>
            <person name="Castelle C.J."/>
            <person name="Probst A.J."/>
            <person name="Thomas B.C."/>
            <person name="Singh A."/>
            <person name="Wilkins M.J."/>
            <person name="Karaoz U."/>
            <person name="Brodie E.L."/>
            <person name="Williams K.H."/>
            <person name="Hubbard S.S."/>
            <person name="Banfield J.F."/>
        </authorList>
    </citation>
    <scope>NUCLEOTIDE SEQUENCE [LARGE SCALE GENOMIC DNA]</scope>
</reference>
<dbReference type="GO" id="GO:0009231">
    <property type="term" value="P:riboflavin biosynthetic process"/>
    <property type="evidence" value="ECO:0007669"/>
    <property type="project" value="UniProtKB-KW"/>
</dbReference>
<dbReference type="NCBIfam" id="TIGR00187">
    <property type="entry name" value="ribE"/>
    <property type="match status" value="1"/>
</dbReference>
<dbReference type="PIRSF" id="PIRSF000498">
    <property type="entry name" value="Riboflavin_syn_A"/>
    <property type="match status" value="1"/>
</dbReference>
<sequence>MFTGIITHVGKVESITQSRYTISSDMSFFQKLGQGSSAAVNGICLTVNATPRTRSFSIEVMPETHKKTMVGTLKVGDYVNLELPMSANALFEGHIVQGHVDGTGMIKKIQPEGNSHILTIKVRSEASRYLIDKGSIAVNGISLTIIEAKQSFFTVGIIPYTWKHTMLQYAKIDDSLNIEVDILAKYFLKFFRNTFNKKINLWKLKK</sequence>
<evidence type="ECO:0000256" key="5">
    <source>
        <dbReference type="ARBA" id="ARBA00022619"/>
    </source>
</evidence>
<dbReference type="Gene3D" id="2.40.30.20">
    <property type="match status" value="2"/>
</dbReference>
<dbReference type="InterPro" id="IPR023366">
    <property type="entry name" value="ATP_synth_asu-like_sf"/>
</dbReference>
<dbReference type="PANTHER" id="PTHR21098">
    <property type="entry name" value="RIBOFLAVIN SYNTHASE ALPHA CHAIN"/>
    <property type="match status" value="1"/>
</dbReference>
<dbReference type="FunFam" id="2.40.30.20:FF:000004">
    <property type="entry name" value="Riboflavin synthase, alpha subunit"/>
    <property type="match status" value="1"/>
</dbReference>
<evidence type="ECO:0000256" key="6">
    <source>
        <dbReference type="ARBA" id="ARBA00022679"/>
    </source>
</evidence>
<evidence type="ECO:0000256" key="2">
    <source>
        <dbReference type="ARBA" id="ARBA00004887"/>
    </source>
</evidence>
<evidence type="ECO:0000256" key="7">
    <source>
        <dbReference type="ARBA" id="ARBA00022737"/>
    </source>
</evidence>
<dbReference type="Proteomes" id="UP000176609">
    <property type="component" value="Unassembled WGS sequence"/>
</dbReference>
<evidence type="ECO:0000256" key="9">
    <source>
        <dbReference type="PROSITE-ProRule" id="PRU00524"/>
    </source>
</evidence>
<accession>A0A1F6ANY0</accession>
<dbReference type="GO" id="GO:0004746">
    <property type="term" value="F:riboflavin synthase activity"/>
    <property type="evidence" value="ECO:0007669"/>
    <property type="project" value="UniProtKB-UniRule"/>
</dbReference>
<feature type="repeat" description="Lumazine-binding" evidence="9">
    <location>
        <begin position="95"/>
        <end position="191"/>
    </location>
</feature>
<feature type="domain" description="Lumazine-binding" evidence="10">
    <location>
        <begin position="1"/>
        <end position="94"/>
    </location>
</feature>
<dbReference type="Pfam" id="PF00677">
    <property type="entry name" value="Lum_binding"/>
    <property type="match status" value="2"/>
</dbReference>
<keyword evidence="5" id="KW-0686">Riboflavin biosynthesis</keyword>
<dbReference type="PROSITE" id="PS51177">
    <property type="entry name" value="LUMAZINE_BIND"/>
    <property type="match status" value="2"/>
</dbReference>
<evidence type="ECO:0000256" key="8">
    <source>
        <dbReference type="NCBIfam" id="TIGR00187"/>
    </source>
</evidence>
<evidence type="ECO:0000313" key="12">
    <source>
        <dbReference type="Proteomes" id="UP000176609"/>
    </source>
</evidence>
<keyword evidence="6" id="KW-0808">Transferase</keyword>